<accession>A0ABS3CY28</accession>
<dbReference type="EMBL" id="JAFKCS010000010">
    <property type="protein sequence ID" value="MBN7820539.1"/>
    <property type="molecule type" value="Genomic_DNA"/>
</dbReference>
<comment type="caution">
    <text evidence="1">The sequence shown here is derived from an EMBL/GenBank/DDBJ whole genome shotgun (WGS) entry which is preliminary data.</text>
</comment>
<dbReference type="Proteomes" id="UP000663992">
    <property type="component" value="Unassembled WGS sequence"/>
</dbReference>
<dbReference type="RefSeq" id="WP_206594378.1">
    <property type="nucleotide sequence ID" value="NZ_JAFKCS010000010.1"/>
</dbReference>
<keyword evidence="2" id="KW-1185">Reference proteome</keyword>
<evidence type="ECO:0000313" key="1">
    <source>
        <dbReference type="EMBL" id="MBN7820539.1"/>
    </source>
</evidence>
<name>A0ABS3CY28_9ALTE</name>
<proteinExistence type="predicted"/>
<protein>
    <submittedName>
        <fullName evidence="1">Uncharacterized protein</fullName>
    </submittedName>
</protein>
<sequence length="129" mass="14756">MNNLKVEFGEFLKAGKNFDELLEHLKRSISAICREGRGVTKFYIGKASGTNATDAIYRRYDSKKSEWELTEVWALFESNCSYLINNLESNLNEHYIKNAPDRCLNTGKGSAGRISAQPKVYIYLSLKRH</sequence>
<organism evidence="1 2">
    <name type="scientific">Bowmanella yangjiangensis</name>
    <dbReference type="NCBI Taxonomy" id="2811230"/>
    <lineage>
        <taxon>Bacteria</taxon>
        <taxon>Pseudomonadati</taxon>
        <taxon>Pseudomonadota</taxon>
        <taxon>Gammaproteobacteria</taxon>
        <taxon>Alteromonadales</taxon>
        <taxon>Alteromonadaceae</taxon>
        <taxon>Bowmanella</taxon>
    </lineage>
</organism>
<gene>
    <name evidence="1" type="ORF">J0A65_11725</name>
</gene>
<reference evidence="1 2" key="1">
    <citation type="submission" date="2021-03" db="EMBL/GenBank/DDBJ databases">
        <title>novel species isolated from a fishpond in China.</title>
        <authorList>
            <person name="Lu H."/>
            <person name="Cai Z."/>
        </authorList>
    </citation>
    <scope>NUCLEOTIDE SEQUENCE [LARGE SCALE GENOMIC DNA]</scope>
    <source>
        <strain evidence="1 2">Y57</strain>
    </source>
</reference>
<evidence type="ECO:0000313" key="2">
    <source>
        <dbReference type="Proteomes" id="UP000663992"/>
    </source>
</evidence>